<sequence length="555" mass="63078">MESGLVRIAVECDKEKGVEKKAERLLEEPMWRTYCNGKKCGFATRKECGPKEWKVLKAVEPISMGAGVLPGCSADGELMYMRAKFERIVGYRDSEAFYKMNPGSNGAGLAWLTGLHKQYQSAFVAMASQFSLSPSGSSPPPNSPTTATLQKKKKVSIIDGVSAALSSDDILCEILLRVPPDTLFRLIIVSKRWLHTVCSSVFCQHYLRRWPLAFRMLGFFVCNNLYLGRGQSGLRRPLTEPAMPLLSTCKEGDDLKFSKILKQFGYFIDSSNGLLLCGRHPKRYFVWNPITKQHYKLPKPRVYFEDLCMAFLAEDHPSDNMCYKVIRAKCDFNLDDEMKTVPIETFNSKTRTWNFSTLTCLPTLSLCPWSAATVVKGAVHWYAAQRNLAIYDPDNGERRLSSIKLPGSIDFEERALGESFDGLLQYGWSSKSGLEIWVLRNEEVGHAIVPSDDGCPNKSWNLRYRLNFKTMWKKNPTFMTKFCTRDKETQILSFLHRNSESVCIRSGSDIFLLHLMDQKVEVVLYNGRGSSISWDFSRVAPYFRPDWPHSSLCLC</sequence>
<proteinExistence type="predicted"/>
<dbReference type="InterPro" id="IPR006527">
    <property type="entry name" value="F-box-assoc_dom_typ1"/>
</dbReference>
<dbReference type="SUPFAM" id="SSF81383">
    <property type="entry name" value="F-box domain"/>
    <property type="match status" value="1"/>
</dbReference>
<dbReference type="AlphaFoldDB" id="A0AAV1RXD6"/>
<evidence type="ECO:0000259" key="1">
    <source>
        <dbReference type="Pfam" id="PF00646"/>
    </source>
</evidence>
<evidence type="ECO:0000313" key="3">
    <source>
        <dbReference type="EMBL" id="CAK7341037.1"/>
    </source>
</evidence>
<dbReference type="EMBL" id="CAWUPB010001160">
    <property type="protein sequence ID" value="CAK7341037.1"/>
    <property type="molecule type" value="Genomic_DNA"/>
</dbReference>
<evidence type="ECO:0000313" key="4">
    <source>
        <dbReference type="Proteomes" id="UP001314170"/>
    </source>
</evidence>
<protein>
    <recommendedName>
        <fullName evidence="5">F-box domain-containing protein</fullName>
    </recommendedName>
</protein>
<comment type="caution">
    <text evidence="3">The sequence shown here is derived from an EMBL/GenBank/DDBJ whole genome shotgun (WGS) entry which is preliminary data.</text>
</comment>
<reference evidence="3 4" key="1">
    <citation type="submission" date="2024-01" db="EMBL/GenBank/DDBJ databases">
        <authorList>
            <person name="Waweru B."/>
        </authorList>
    </citation>
    <scope>NUCLEOTIDE SEQUENCE [LARGE SCALE GENOMIC DNA]</scope>
</reference>
<evidence type="ECO:0008006" key="5">
    <source>
        <dbReference type="Google" id="ProtNLM"/>
    </source>
</evidence>
<dbReference type="NCBIfam" id="TIGR01640">
    <property type="entry name" value="F_box_assoc_1"/>
    <property type="match status" value="1"/>
</dbReference>
<evidence type="ECO:0000259" key="2">
    <source>
        <dbReference type="Pfam" id="PF07734"/>
    </source>
</evidence>
<feature type="domain" description="F-box" evidence="1">
    <location>
        <begin position="168"/>
        <end position="203"/>
    </location>
</feature>
<dbReference type="NCBIfam" id="TIGR01570">
    <property type="entry name" value="A_thal_3588"/>
    <property type="match status" value="1"/>
</dbReference>
<dbReference type="Pfam" id="PF00646">
    <property type="entry name" value="F-box"/>
    <property type="match status" value="1"/>
</dbReference>
<dbReference type="PANTHER" id="PTHR31696:SF23">
    <property type="entry name" value="PROTEIN MIZU-KUSSEI 1"/>
    <property type="match status" value="1"/>
</dbReference>
<dbReference type="InterPro" id="IPR017451">
    <property type="entry name" value="F-box-assoc_interact_dom"/>
</dbReference>
<feature type="domain" description="F-box associated beta-propeller type 1" evidence="2">
    <location>
        <begin position="271"/>
        <end position="441"/>
    </location>
</feature>
<accession>A0AAV1RXD6</accession>
<dbReference type="Proteomes" id="UP001314170">
    <property type="component" value="Unassembled WGS sequence"/>
</dbReference>
<dbReference type="InterPro" id="IPR006460">
    <property type="entry name" value="MIZ1-like_pln"/>
</dbReference>
<dbReference type="Pfam" id="PF07734">
    <property type="entry name" value="FBA_1"/>
    <property type="match status" value="1"/>
</dbReference>
<dbReference type="InterPro" id="IPR001810">
    <property type="entry name" value="F-box_dom"/>
</dbReference>
<gene>
    <name evidence="3" type="ORF">DCAF_LOCUS16082</name>
</gene>
<organism evidence="3 4">
    <name type="scientific">Dovyalis caffra</name>
    <dbReference type="NCBI Taxonomy" id="77055"/>
    <lineage>
        <taxon>Eukaryota</taxon>
        <taxon>Viridiplantae</taxon>
        <taxon>Streptophyta</taxon>
        <taxon>Embryophyta</taxon>
        <taxon>Tracheophyta</taxon>
        <taxon>Spermatophyta</taxon>
        <taxon>Magnoliopsida</taxon>
        <taxon>eudicotyledons</taxon>
        <taxon>Gunneridae</taxon>
        <taxon>Pentapetalae</taxon>
        <taxon>rosids</taxon>
        <taxon>fabids</taxon>
        <taxon>Malpighiales</taxon>
        <taxon>Salicaceae</taxon>
        <taxon>Flacourtieae</taxon>
        <taxon>Dovyalis</taxon>
    </lineage>
</organism>
<dbReference type="GO" id="GO:0010274">
    <property type="term" value="P:hydrotropism"/>
    <property type="evidence" value="ECO:0007669"/>
    <property type="project" value="InterPro"/>
</dbReference>
<keyword evidence="4" id="KW-1185">Reference proteome</keyword>
<dbReference type="Pfam" id="PF04759">
    <property type="entry name" value="DUF617"/>
    <property type="match status" value="1"/>
</dbReference>
<dbReference type="PANTHER" id="PTHR31696">
    <property type="entry name" value="PROTEIN MIZU-KUSSEI 1"/>
    <property type="match status" value="1"/>
</dbReference>
<name>A0AAV1RXD6_9ROSI</name>
<dbReference type="InterPro" id="IPR036047">
    <property type="entry name" value="F-box-like_dom_sf"/>
</dbReference>